<evidence type="ECO:0000256" key="4">
    <source>
        <dbReference type="ARBA" id="ARBA00023136"/>
    </source>
</evidence>
<dbReference type="InterPro" id="IPR036513">
    <property type="entry name" value="STAS_dom_sf"/>
</dbReference>
<dbReference type="InterPro" id="IPR011547">
    <property type="entry name" value="SLC26A/SulP_dom"/>
</dbReference>
<proteinExistence type="predicted"/>
<name>A0A7T3BUI4_9BURK</name>
<evidence type="ECO:0000313" key="8">
    <source>
        <dbReference type="Proteomes" id="UP000594903"/>
    </source>
</evidence>
<dbReference type="SUPFAM" id="SSF52091">
    <property type="entry name" value="SpoIIaa-like"/>
    <property type="match status" value="1"/>
</dbReference>
<keyword evidence="4 5" id="KW-0472">Membrane</keyword>
<sequence length="572" mass="62097">MKFTMRFNPKIYELKNGYSSHRFFQDLGAGLTVSVVALPLAMAFAIASGLKPEAGLFTAIIGGLLISLFSGSRVQVGGPAGAFIVIVYGIVQQYGVEGLLLATLMSGVLLWLMGFLRLGGLVEFIPVAVIIGFTNGIAVLIGLSQIKDFFGLPVQDVPADFFPMIQTLWRALPQMNLQALFVALVCLLVVFLWQLGLQASARFLRNKQSSHFLPQMMHFLSHIPGSIVALIIGVLLVLGLDLQVETIGSRFGGIPQGLPEFTAPAFSFGLMGNLMMPAITLAVLGAIESLLCARVADNMIKDKHDPNQELLAQGFANMVVPFFGGMPATGTIARTVTNIKNGATSPIAGMIHALALLVVVLIAAPLAQYIPLAALSAILMSVAWNMGSWREFGRLRTYRPTYAFTLLSVFFLTVMVSLTVAVQVGIVLACFTFIYRISALTVAEKQELPELEDKEGIRSYRLVGSVFFGSVTLTEKLLNPMATKALVLDFSGIIYVDSSGVHALKEMLHVYQERGVPIFVYGLRAQPKNILWRTEWLRELGPSQVFDSVQEVQKALAALQHKQEAEGVGTTK</sequence>
<dbReference type="PANTHER" id="PTHR11814">
    <property type="entry name" value="SULFATE TRANSPORTER"/>
    <property type="match status" value="1"/>
</dbReference>
<dbReference type="RefSeq" id="WP_018574449.1">
    <property type="nucleotide sequence ID" value="NZ_CP065725.1"/>
</dbReference>
<feature type="transmembrane region" description="Helical" evidence="5">
    <location>
        <begin position="76"/>
        <end position="94"/>
    </location>
</feature>
<organism evidence="7 8">
    <name type="scientific">Oligella ureolytica</name>
    <dbReference type="NCBI Taxonomy" id="90244"/>
    <lineage>
        <taxon>Bacteria</taxon>
        <taxon>Pseudomonadati</taxon>
        <taxon>Pseudomonadota</taxon>
        <taxon>Betaproteobacteria</taxon>
        <taxon>Burkholderiales</taxon>
        <taxon>Alcaligenaceae</taxon>
        <taxon>Oligella</taxon>
    </lineage>
</organism>
<feature type="transmembrane region" description="Helical" evidence="5">
    <location>
        <begin position="401"/>
        <end position="434"/>
    </location>
</feature>
<evidence type="ECO:0000259" key="6">
    <source>
        <dbReference type="PROSITE" id="PS50801"/>
    </source>
</evidence>
<dbReference type="EMBL" id="CP065725">
    <property type="protein sequence ID" value="QPT41214.1"/>
    <property type="molecule type" value="Genomic_DNA"/>
</dbReference>
<dbReference type="PROSITE" id="PS50801">
    <property type="entry name" value="STAS"/>
    <property type="match status" value="1"/>
</dbReference>
<evidence type="ECO:0000256" key="2">
    <source>
        <dbReference type="ARBA" id="ARBA00022692"/>
    </source>
</evidence>
<protein>
    <submittedName>
        <fullName evidence="7">STAS domain-containing protein</fullName>
    </submittedName>
</protein>
<keyword evidence="8" id="KW-1185">Reference proteome</keyword>
<dbReference type="Pfam" id="PF01740">
    <property type="entry name" value="STAS"/>
    <property type="match status" value="1"/>
</dbReference>
<evidence type="ECO:0000256" key="5">
    <source>
        <dbReference type="SAM" id="Phobius"/>
    </source>
</evidence>
<feature type="transmembrane region" description="Helical" evidence="5">
    <location>
        <begin position="343"/>
        <end position="363"/>
    </location>
</feature>
<feature type="transmembrane region" description="Helical" evidence="5">
    <location>
        <begin position="218"/>
        <end position="240"/>
    </location>
</feature>
<evidence type="ECO:0000256" key="1">
    <source>
        <dbReference type="ARBA" id="ARBA00004141"/>
    </source>
</evidence>
<dbReference type="Gene3D" id="3.30.750.24">
    <property type="entry name" value="STAS domain"/>
    <property type="match status" value="1"/>
</dbReference>
<reference evidence="7 8" key="1">
    <citation type="submission" date="2020-12" db="EMBL/GenBank/DDBJ databases">
        <title>FDA dAtabase for Regulatory Grade micrObial Sequences (FDA-ARGOS): Supporting development and validation of Infectious Disease Dx tests.</title>
        <authorList>
            <person name="Sproer C."/>
            <person name="Gronow S."/>
            <person name="Severitt S."/>
            <person name="Schroder I."/>
            <person name="Tallon L."/>
            <person name="Sadzewicz L."/>
            <person name="Zhao X."/>
            <person name="Boylan J."/>
            <person name="Ott S."/>
            <person name="Bowen H."/>
            <person name="Vavikolanu K."/>
            <person name="Mehta A."/>
            <person name="Aluvathingal J."/>
            <person name="Nadendla S."/>
            <person name="Lowell S."/>
            <person name="Myers T."/>
            <person name="Yan Y."/>
            <person name="Sichtig H."/>
        </authorList>
    </citation>
    <scope>NUCLEOTIDE SEQUENCE [LARGE SCALE GENOMIC DNA]</scope>
    <source>
        <strain evidence="7 8">FDAARGOS_872</strain>
    </source>
</reference>
<comment type="subcellular location">
    <subcellularLocation>
        <location evidence="1">Membrane</location>
        <topology evidence="1">Multi-pass membrane protein</topology>
    </subcellularLocation>
</comment>
<keyword evidence="3 5" id="KW-1133">Transmembrane helix</keyword>
<accession>A0A7T3BUI4</accession>
<feature type="transmembrane region" description="Helical" evidence="5">
    <location>
        <begin position="369"/>
        <end position="389"/>
    </location>
</feature>
<feature type="transmembrane region" description="Helical" evidence="5">
    <location>
        <begin position="177"/>
        <end position="197"/>
    </location>
</feature>
<feature type="domain" description="STAS" evidence="6">
    <location>
        <begin position="447"/>
        <end position="556"/>
    </location>
</feature>
<feature type="transmembrane region" description="Helical" evidence="5">
    <location>
        <begin position="125"/>
        <end position="146"/>
    </location>
</feature>
<gene>
    <name evidence="7" type="ORF">I6G29_06730</name>
</gene>
<dbReference type="InterPro" id="IPR002645">
    <property type="entry name" value="STAS_dom"/>
</dbReference>
<keyword evidence="2 5" id="KW-0812">Transmembrane</keyword>
<evidence type="ECO:0000256" key="3">
    <source>
        <dbReference type="ARBA" id="ARBA00022989"/>
    </source>
</evidence>
<feature type="transmembrane region" description="Helical" evidence="5">
    <location>
        <begin position="53"/>
        <end position="69"/>
    </location>
</feature>
<dbReference type="Proteomes" id="UP000594903">
    <property type="component" value="Chromosome"/>
</dbReference>
<dbReference type="CDD" id="cd07042">
    <property type="entry name" value="STAS_SulP_like_sulfate_transporter"/>
    <property type="match status" value="1"/>
</dbReference>
<feature type="transmembrane region" description="Helical" evidence="5">
    <location>
        <begin position="274"/>
        <end position="293"/>
    </location>
</feature>
<dbReference type="InterPro" id="IPR001902">
    <property type="entry name" value="SLC26A/SulP_fam"/>
</dbReference>
<evidence type="ECO:0000313" key="7">
    <source>
        <dbReference type="EMBL" id="QPT41214.1"/>
    </source>
</evidence>
<dbReference type="Pfam" id="PF00916">
    <property type="entry name" value="Sulfate_transp"/>
    <property type="match status" value="1"/>
</dbReference>
<feature type="transmembrane region" description="Helical" evidence="5">
    <location>
        <begin position="100"/>
        <end position="118"/>
    </location>
</feature>